<sequence length="299" mass="33556">MNMLDFTHFNAAFPTNGPSPYDPTFARQIETFRKSFDGVLFIDRVLRALGIKDASKVYPPHSPAALRSLHNQIITSSPHISPHARLSVLFYLLLDFDEKRGPRTSNLALSLADESGLPSNYQILMRGLWHMDRSEFKFALEHLCHPSLPSEFADDIITVLVKHAKKTEDDYSLPLAYYHTVQPVLKTSESLELLFGALARTSVTEALYFTRKWPEVTRRGLFERLVGSVIDGGENVGTRGKELVSLPLEGREEEWFNEFVGGRERGGRGGKSARAVRVMREVVTGRGLEQVGANGVGRW</sequence>
<dbReference type="EMBL" id="JAULSY010000005">
    <property type="protein sequence ID" value="KAK0673636.1"/>
    <property type="molecule type" value="Genomic_DNA"/>
</dbReference>
<evidence type="ECO:0000313" key="4">
    <source>
        <dbReference type="EMBL" id="KAK0673636.1"/>
    </source>
</evidence>
<keyword evidence="2" id="KW-0539">Nucleus</keyword>
<dbReference type="InterPro" id="IPR025151">
    <property type="entry name" value="ELYS_dom"/>
</dbReference>
<dbReference type="Proteomes" id="UP001174997">
    <property type="component" value="Unassembled WGS sequence"/>
</dbReference>
<evidence type="ECO:0000259" key="3">
    <source>
        <dbReference type="Pfam" id="PF13934"/>
    </source>
</evidence>
<keyword evidence="5" id="KW-1185">Reference proteome</keyword>
<comment type="caution">
    <text evidence="4">The sequence shown here is derived from an EMBL/GenBank/DDBJ whole genome shotgun (WGS) entry which is preliminary data.</text>
</comment>
<dbReference type="AlphaFoldDB" id="A0AA40DE67"/>
<protein>
    <submittedName>
        <fullName evidence="4">Nuclear pore complex assembly-domain-containing protein</fullName>
    </submittedName>
</protein>
<proteinExistence type="predicted"/>
<organism evidence="4 5">
    <name type="scientific">Cercophora samala</name>
    <dbReference type="NCBI Taxonomy" id="330535"/>
    <lineage>
        <taxon>Eukaryota</taxon>
        <taxon>Fungi</taxon>
        <taxon>Dikarya</taxon>
        <taxon>Ascomycota</taxon>
        <taxon>Pezizomycotina</taxon>
        <taxon>Sordariomycetes</taxon>
        <taxon>Sordariomycetidae</taxon>
        <taxon>Sordariales</taxon>
        <taxon>Lasiosphaeriaceae</taxon>
        <taxon>Cercophora</taxon>
    </lineage>
</organism>
<gene>
    <name evidence="4" type="ORF">QBC41DRAFT_361670</name>
</gene>
<dbReference type="Pfam" id="PF13934">
    <property type="entry name" value="ELYS"/>
    <property type="match status" value="1"/>
</dbReference>
<accession>A0AA40DE67</accession>
<evidence type="ECO:0000256" key="1">
    <source>
        <dbReference type="ARBA" id="ARBA00004123"/>
    </source>
</evidence>
<feature type="domain" description="ELYS-like" evidence="3">
    <location>
        <begin position="39"/>
        <end position="260"/>
    </location>
</feature>
<reference evidence="4" key="1">
    <citation type="submission" date="2023-06" db="EMBL/GenBank/DDBJ databases">
        <title>Genome-scale phylogeny and comparative genomics of the fungal order Sordariales.</title>
        <authorList>
            <consortium name="Lawrence Berkeley National Laboratory"/>
            <person name="Hensen N."/>
            <person name="Bonometti L."/>
            <person name="Westerberg I."/>
            <person name="Brannstrom I.O."/>
            <person name="Guillou S."/>
            <person name="Cros-Aarteil S."/>
            <person name="Calhoun S."/>
            <person name="Haridas S."/>
            <person name="Kuo A."/>
            <person name="Mondo S."/>
            <person name="Pangilinan J."/>
            <person name="Riley R."/>
            <person name="Labutti K."/>
            <person name="Andreopoulos B."/>
            <person name="Lipzen A."/>
            <person name="Chen C."/>
            <person name="Yanf M."/>
            <person name="Daum C."/>
            <person name="Ng V."/>
            <person name="Clum A."/>
            <person name="Steindorff A."/>
            <person name="Ohm R."/>
            <person name="Martin F."/>
            <person name="Silar P."/>
            <person name="Natvig D."/>
            <person name="Lalanne C."/>
            <person name="Gautier V."/>
            <person name="Ament-Velasquez S.L."/>
            <person name="Kruys A."/>
            <person name="Hutchinson M.I."/>
            <person name="Powell A.J."/>
            <person name="Barry K."/>
            <person name="Miller A.N."/>
            <person name="Grigoriev I.V."/>
            <person name="Debuchy R."/>
            <person name="Gladieux P."/>
            <person name="Thoren M.H."/>
            <person name="Johannesson H."/>
        </authorList>
    </citation>
    <scope>NUCLEOTIDE SEQUENCE</scope>
    <source>
        <strain evidence="4">CBS 307.81</strain>
    </source>
</reference>
<comment type="subcellular location">
    <subcellularLocation>
        <location evidence="1">Nucleus</location>
    </subcellularLocation>
</comment>
<name>A0AA40DE67_9PEZI</name>
<dbReference type="GO" id="GO:0005634">
    <property type="term" value="C:nucleus"/>
    <property type="evidence" value="ECO:0007669"/>
    <property type="project" value="UniProtKB-SubCell"/>
</dbReference>
<evidence type="ECO:0000256" key="2">
    <source>
        <dbReference type="ARBA" id="ARBA00023242"/>
    </source>
</evidence>
<evidence type="ECO:0000313" key="5">
    <source>
        <dbReference type="Proteomes" id="UP001174997"/>
    </source>
</evidence>